<evidence type="ECO:0000256" key="2">
    <source>
        <dbReference type="ARBA" id="ARBA00022692"/>
    </source>
</evidence>
<dbReference type="GO" id="GO:0016020">
    <property type="term" value="C:membrane"/>
    <property type="evidence" value="ECO:0007669"/>
    <property type="project" value="UniProtKB-SubCell"/>
</dbReference>
<dbReference type="PANTHER" id="PTHR43021:SF2">
    <property type="entry name" value="CATION_H+ EXCHANGER DOMAIN-CONTAINING PROTEIN"/>
    <property type="match status" value="1"/>
</dbReference>
<feature type="transmembrane region" description="Helical" evidence="5">
    <location>
        <begin position="125"/>
        <end position="148"/>
    </location>
</feature>
<sequence length="408" mass="43705">MLEPILVIGLILFGGFIMGEVCRRLGLPKVTGYILAGLLLNPRLTPIIPGDFVEHTDLVTNISLAFITFSVGGTLLMEKIRTLGKPIILITLFEAECAFLFVATAFVTVVPLLGGFGDGSTVGQVLPMALLLGALAAPTDPSATLAVVHEYHAKGEVTSTIMGVAAFDDILGIINYSLAISFAAMFVLHQPLRSDSLLEPVIKIVGSIGIGILFGWILNGLIRLIRHEKEGVLITLVFSLLALCYGVTSSLGGDELLSTMAMGVVVTNYNPQRDKVFQILERYTEELIFVLFFTLSAMHLDFSVLMANLPIILLFVLFRSLGKWTGAFLGGKLGRSSRMVQRYTVGGLLPQGGIVIGLALLIRQDATFADFAAILVNVIIGATIVHEIIGPIVSKTALRLAGELPKSS</sequence>
<dbReference type="EMBL" id="AAEW02000012">
    <property type="protein sequence ID" value="EAT15283.1"/>
    <property type="molecule type" value="Genomic_DNA"/>
</dbReference>
<comment type="subcellular location">
    <subcellularLocation>
        <location evidence="1">Membrane</location>
        <topology evidence="1">Multi-pass membrane protein</topology>
    </subcellularLocation>
</comment>
<reference evidence="7" key="2">
    <citation type="submission" date="2006-05" db="EMBL/GenBank/DDBJ databases">
        <title>Sequencing of the draft genome and assembly of Desulfuromonas acetoxidans DSM 684.</title>
        <authorList>
            <consortium name="US DOE Joint Genome Institute (JGI-PGF)"/>
            <person name="Copeland A."/>
            <person name="Lucas S."/>
            <person name="Lapidus A."/>
            <person name="Barry K."/>
            <person name="Detter J.C."/>
            <person name="Glavina del Rio T."/>
            <person name="Hammon N."/>
            <person name="Israni S."/>
            <person name="Dalin E."/>
            <person name="Tice H."/>
            <person name="Bruce D."/>
            <person name="Pitluck S."/>
            <person name="Richardson P."/>
        </authorList>
    </citation>
    <scope>NUCLEOTIDE SEQUENCE [LARGE SCALE GENOMIC DNA]</scope>
    <source>
        <strain evidence="7">DSM 684</strain>
    </source>
</reference>
<evidence type="ECO:0000259" key="6">
    <source>
        <dbReference type="Pfam" id="PF00999"/>
    </source>
</evidence>
<reference evidence="7" key="1">
    <citation type="submission" date="2006-05" db="EMBL/GenBank/DDBJ databases">
        <title>Annotation of the draft genome assembly of Desulfuromonas acetoxidans DSM 684.</title>
        <authorList>
            <consortium name="US DOE Joint Genome Institute (JGI-ORNL)"/>
            <person name="Larimer F."/>
            <person name="Land M."/>
            <person name="Hauser L."/>
        </authorList>
    </citation>
    <scope>NUCLEOTIDE SEQUENCE [LARGE SCALE GENOMIC DNA]</scope>
    <source>
        <strain evidence="7">DSM 684</strain>
    </source>
</reference>
<name>Q1JYC3_DESA6</name>
<dbReference type="Pfam" id="PF00999">
    <property type="entry name" value="Na_H_Exchanger"/>
    <property type="match status" value="1"/>
</dbReference>
<feature type="transmembrane region" description="Helical" evidence="5">
    <location>
        <begin position="200"/>
        <end position="219"/>
    </location>
</feature>
<comment type="caution">
    <text evidence="7">The sequence shown here is derived from an EMBL/GenBank/DDBJ whole genome shotgun (WGS) entry which is preliminary data.</text>
</comment>
<dbReference type="Proteomes" id="UP000005695">
    <property type="component" value="Unassembled WGS sequence"/>
</dbReference>
<feature type="transmembrane region" description="Helical" evidence="5">
    <location>
        <begin position="58"/>
        <end position="76"/>
    </location>
</feature>
<feature type="transmembrane region" description="Helical" evidence="5">
    <location>
        <begin position="368"/>
        <end position="389"/>
    </location>
</feature>
<dbReference type="InterPro" id="IPR038770">
    <property type="entry name" value="Na+/solute_symporter_sf"/>
</dbReference>
<feature type="transmembrane region" description="Helical" evidence="5">
    <location>
        <begin position="231"/>
        <end position="252"/>
    </location>
</feature>
<dbReference type="PANTHER" id="PTHR43021">
    <property type="entry name" value="NA(+)/H(+) ANTIPORTER-RELATED"/>
    <property type="match status" value="1"/>
</dbReference>
<keyword evidence="3 5" id="KW-1133">Transmembrane helix</keyword>
<keyword evidence="4 5" id="KW-0472">Membrane</keyword>
<evidence type="ECO:0000313" key="8">
    <source>
        <dbReference type="Proteomes" id="UP000005695"/>
    </source>
</evidence>
<evidence type="ECO:0000256" key="4">
    <source>
        <dbReference type="ARBA" id="ARBA00023136"/>
    </source>
</evidence>
<proteinExistence type="predicted"/>
<dbReference type="RefSeq" id="WP_006001244.1">
    <property type="nucleotide sequence ID" value="NZ_AAEW02000012.1"/>
</dbReference>
<evidence type="ECO:0000256" key="5">
    <source>
        <dbReference type="SAM" id="Phobius"/>
    </source>
</evidence>
<protein>
    <submittedName>
        <fullName evidence="7">Sodium/hydrogen exchanger</fullName>
    </submittedName>
</protein>
<feature type="transmembrane region" description="Helical" evidence="5">
    <location>
        <begin position="302"/>
        <end position="322"/>
    </location>
</feature>
<accession>Q1JYC3</accession>
<dbReference type="InterPro" id="IPR006153">
    <property type="entry name" value="Cation/H_exchanger_TM"/>
</dbReference>
<evidence type="ECO:0000313" key="7">
    <source>
        <dbReference type="EMBL" id="EAT15283.1"/>
    </source>
</evidence>
<keyword evidence="8" id="KW-1185">Reference proteome</keyword>
<organism evidence="7 8">
    <name type="scientific">Desulfuromonas acetoxidans (strain DSM 684 / 11070)</name>
    <dbReference type="NCBI Taxonomy" id="281689"/>
    <lineage>
        <taxon>Bacteria</taxon>
        <taxon>Pseudomonadati</taxon>
        <taxon>Thermodesulfobacteriota</taxon>
        <taxon>Desulfuromonadia</taxon>
        <taxon>Desulfuromonadales</taxon>
        <taxon>Desulfuromonadaceae</taxon>
        <taxon>Desulfuromonas</taxon>
    </lineage>
</organism>
<dbReference type="Gene3D" id="1.20.1530.20">
    <property type="match status" value="1"/>
</dbReference>
<dbReference type="GO" id="GO:0015297">
    <property type="term" value="F:antiporter activity"/>
    <property type="evidence" value="ECO:0007669"/>
    <property type="project" value="InterPro"/>
</dbReference>
<feature type="transmembrane region" description="Helical" evidence="5">
    <location>
        <begin position="343"/>
        <end position="362"/>
    </location>
</feature>
<feature type="domain" description="Cation/H+ exchanger transmembrane" evidence="6">
    <location>
        <begin position="16"/>
        <end position="391"/>
    </location>
</feature>
<evidence type="ECO:0000256" key="1">
    <source>
        <dbReference type="ARBA" id="ARBA00004141"/>
    </source>
</evidence>
<keyword evidence="2 5" id="KW-0812">Transmembrane</keyword>
<feature type="transmembrane region" description="Helical" evidence="5">
    <location>
        <begin position="160"/>
        <end position="188"/>
    </location>
</feature>
<gene>
    <name evidence="7" type="ORF">Dace_1252</name>
</gene>
<dbReference type="AlphaFoldDB" id="Q1JYC3"/>
<evidence type="ECO:0000256" key="3">
    <source>
        <dbReference type="ARBA" id="ARBA00022989"/>
    </source>
</evidence>
<dbReference type="GO" id="GO:1902600">
    <property type="term" value="P:proton transmembrane transport"/>
    <property type="evidence" value="ECO:0007669"/>
    <property type="project" value="InterPro"/>
</dbReference>
<dbReference type="OrthoDB" id="9783404at2"/>
<feature type="transmembrane region" description="Helical" evidence="5">
    <location>
        <begin position="88"/>
        <end position="113"/>
    </location>
</feature>